<reference evidence="1" key="1">
    <citation type="journal article" date="2014" name="Int. J. Syst. Evol. Microbiol.">
        <title>Complete genome of a new Firmicutes species belonging to the dominant human colonic microbiota ('Ruminococcus bicirculans') reveals two chromosomes and a selective capacity to utilize plant glucans.</title>
        <authorList>
            <consortium name="NISC Comparative Sequencing Program"/>
            <person name="Wegmann U."/>
            <person name="Louis P."/>
            <person name="Goesmann A."/>
            <person name="Henrissat B."/>
            <person name="Duncan S.H."/>
            <person name="Flint H.J."/>
        </authorList>
    </citation>
    <scope>NUCLEOTIDE SEQUENCE</scope>
    <source>
        <strain evidence="1">NBRC 109054</strain>
    </source>
</reference>
<sequence>MFAADGAFSIIPLTKKRSCSLVPRLIKSVEEDTMTQTRYRHVLRLTTKHAYYGDQAASVFSIAPVADTAAGIARAGLVARQTSGSLDIFADERGYDDDVLAVQSLFEIALPLDFYQATDPDWRGELEADALLFLTDFQSGGEGSTLRIASDGGTALPTRGHRFQQPLEAAFDSAPPQLLTWQDRASIWQGVVSEPGATSLDISVPGAPEGRYLLSHNGKTLLDFFLTPRPQTRCVLELNLKALLAQADHGLVTVRPSFGARACRWRYVVSPLSFDRDLSAATVTAKPGGPTFTGPAKEMQNGVPYWVFTSNGPISLSGVSGTKHDIRCNLPEYQGRPETSVLCPIANAASFGHHPDGETFFATMFLEV</sequence>
<dbReference type="EMBL" id="JBHSWG010000006">
    <property type="protein sequence ID" value="MFC6762925.1"/>
    <property type="molecule type" value="Genomic_DNA"/>
</dbReference>
<gene>
    <name evidence="1" type="ORF">ACFQFQ_29705</name>
    <name evidence="2" type="ORF">ACFQFQ_30365</name>
</gene>
<dbReference type="EMBL" id="JBHSWG010000006">
    <property type="protein sequence ID" value="MFC6762816.1"/>
    <property type="molecule type" value="Genomic_DNA"/>
</dbReference>
<reference evidence="1" key="3">
    <citation type="submission" date="2024-09" db="EMBL/GenBank/DDBJ databases">
        <authorList>
            <person name="Sun Q."/>
            <person name="Mori K."/>
        </authorList>
    </citation>
    <scope>NUCLEOTIDE SEQUENCE</scope>
    <source>
        <strain evidence="1">NBRC 109054</strain>
    </source>
</reference>
<comment type="caution">
    <text evidence="1">The sequence shown here is derived from an EMBL/GenBank/DDBJ whole genome shotgun (WGS) entry which is preliminary data.</text>
</comment>
<name>A0ABW2BB24_9RHOB</name>
<protein>
    <submittedName>
        <fullName evidence="1">Uncharacterized protein</fullName>
    </submittedName>
</protein>
<evidence type="ECO:0000313" key="1">
    <source>
        <dbReference type="EMBL" id="MFC6762816.1"/>
    </source>
</evidence>
<evidence type="ECO:0000313" key="3">
    <source>
        <dbReference type="Proteomes" id="UP001596353"/>
    </source>
</evidence>
<accession>A0ABW2BB24</accession>
<organism evidence="1 3">
    <name type="scientific">Sulfitobacter porphyrae</name>
    <dbReference type="NCBI Taxonomy" id="1246864"/>
    <lineage>
        <taxon>Bacteria</taxon>
        <taxon>Pseudomonadati</taxon>
        <taxon>Pseudomonadota</taxon>
        <taxon>Alphaproteobacteria</taxon>
        <taxon>Rhodobacterales</taxon>
        <taxon>Roseobacteraceae</taxon>
        <taxon>Sulfitobacter</taxon>
    </lineage>
</organism>
<dbReference type="Proteomes" id="UP001596353">
    <property type="component" value="Unassembled WGS sequence"/>
</dbReference>
<reference evidence="3" key="2">
    <citation type="journal article" date="2019" name="Int. J. Syst. Evol. Microbiol.">
        <title>The Global Catalogue of Microorganisms (GCM) 10K type strain sequencing project: providing services to taxonomists for standard genome sequencing and annotation.</title>
        <authorList>
            <consortium name="The Broad Institute Genomics Platform"/>
            <consortium name="The Broad Institute Genome Sequencing Center for Infectious Disease"/>
            <person name="Wu L."/>
            <person name="Ma J."/>
        </authorList>
    </citation>
    <scope>NUCLEOTIDE SEQUENCE [LARGE SCALE GENOMIC DNA]</scope>
    <source>
        <strain evidence="3">CCUG 66188</strain>
    </source>
</reference>
<proteinExistence type="predicted"/>
<evidence type="ECO:0000313" key="2">
    <source>
        <dbReference type="EMBL" id="MFC6762925.1"/>
    </source>
</evidence>
<keyword evidence="3" id="KW-1185">Reference proteome</keyword>